<proteinExistence type="inferred from homology"/>
<keyword evidence="7" id="KW-0520">NAD</keyword>
<evidence type="ECO:0000256" key="9">
    <source>
        <dbReference type="ARBA" id="ARBA00031586"/>
    </source>
</evidence>
<protein>
    <recommendedName>
        <fullName evidence="3">NADH-ubiquinone oxidoreductase chain 4L</fullName>
    </recommendedName>
    <alternativeName>
        <fullName evidence="9">NADH dehydrogenase subunit 4L</fullName>
    </alternativeName>
</protein>
<dbReference type="GO" id="GO:0016020">
    <property type="term" value="C:membrane"/>
    <property type="evidence" value="ECO:0007669"/>
    <property type="project" value="UniProtKB-SubCell"/>
</dbReference>
<evidence type="ECO:0000256" key="10">
    <source>
        <dbReference type="ARBA" id="ARBA00049551"/>
    </source>
</evidence>
<keyword evidence="8 11" id="KW-0472">Membrane</keyword>
<comment type="subcellular location">
    <subcellularLocation>
        <location evidence="1">Membrane</location>
        <topology evidence="1">Multi-pass membrane protein</topology>
    </subcellularLocation>
</comment>
<feature type="transmembrane region" description="Helical" evidence="11">
    <location>
        <begin position="60"/>
        <end position="80"/>
    </location>
</feature>
<accession>A0A343LN60</accession>
<evidence type="ECO:0000256" key="6">
    <source>
        <dbReference type="ARBA" id="ARBA00022989"/>
    </source>
</evidence>
<evidence type="ECO:0000313" key="12">
    <source>
        <dbReference type="EMBL" id="ATP75099.1"/>
    </source>
</evidence>
<gene>
    <name evidence="12" type="primary">ND4L</name>
</gene>
<keyword evidence="4 11" id="KW-0812">Transmembrane</keyword>
<evidence type="ECO:0000256" key="3">
    <source>
        <dbReference type="ARBA" id="ARBA00016612"/>
    </source>
</evidence>
<keyword evidence="12" id="KW-0496">Mitochondrion</keyword>
<evidence type="ECO:0000256" key="7">
    <source>
        <dbReference type="ARBA" id="ARBA00023027"/>
    </source>
</evidence>
<evidence type="ECO:0000256" key="4">
    <source>
        <dbReference type="ARBA" id="ARBA00022692"/>
    </source>
</evidence>
<reference evidence="12" key="1">
    <citation type="journal article" date="2017" name="Mitochondrial DNA Part B Resour">
        <title>Mitochondrial genome of Sitona callosus (Coleoptera: Curculionidae) and phylogenetic analysis within Entiminae.</title>
        <authorList>
            <person name="Zhang L."/>
            <person name="Wang J."/>
            <person name="Yang X.-Z."/>
            <person name="Li X.-P."/>
            <person name="Feng R.-Q."/>
            <person name="Yuan M.-L."/>
        </authorList>
    </citation>
    <scope>NUCLEOTIDE SEQUENCE</scope>
</reference>
<dbReference type="InterPro" id="IPR039428">
    <property type="entry name" value="NUOK/Mnh_C1-like"/>
</dbReference>
<evidence type="ECO:0000256" key="11">
    <source>
        <dbReference type="SAM" id="Phobius"/>
    </source>
</evidence>
<dbReference type="Pfam" id="PF00420">
    <property type="entry name" value="Oxidored_q2"/>
    <property type="match status" value="1"/>
</dbReference>
<dbReference type="Gene3D" id="1.10.287.3510">
    <property type="match status" value="1"/>
</dbReference>
<dbReference type="AlphaFoldDB" id="A0A343LN60"/>
<feature type="transmembrane region" description="Helical" evidence="11">
    <location>
        <begin position="30"/>
        <end position="48"/>
    </location>
</feature>
<evidence type="ECO:0000256" key="8">
    <source>
        <dbReference type="ARBA" id="ARBA00023136"/>
    </source>
</evidence>
<name>A0A343LN60_9CUCU</name>
<dbReference type="GO" id="GO:0008137">
    <property type="term" value="F:NADH dehydrogenase (ubiquinone) activity"/>
    <property type="evidence" value="ECO:0007669"/>
    <property type="project" value="UniProtKB-EC"/>
</dbReference>
<geneLocation type="mitochondrion" evidence="12"/>
<organism evidence="12">
    <name type="scientific">Sitona callosus</name>
    <dbReference type="NCBI Taxonomy" id="2036824"/>
    <lineage>
        <taxon>Eukaryota</taxon>
        <taxon>Metazoa</taxon>
        <taxon>Ecdysozoa</taxon>
        <taxon>Arthropoda</taxon>
        <taxon>Hexapoda</taxon>
        <taxon>Insecta</taxon>
        <taxon>Pterygota</taxon>
        <taxon>Neoptera</taxon>
        <taxon>Endopterygota</taxon>
        <taxon>Coleoptera</taxon>
        <taxon>Polyphaga</taxon>
        <taxon>Cucujiformia</taxon>
        <taxon>Curculionidae</taxon>
        <taxon>Entiminae</taxon>
        <taxon>Sitonini</taxon>
        <taxon>Sitona</taxon>
    </lineage>
</organism>
<keyword evidence="6 11" id="KW-1133">Transmembrane helix</keyword>
<sequence length="95" mass="11122">MLIFMVTFIIMYFSSMLVFASKCKHLLVMLLSLEYSVVAMFMGLFFLLMSMNYEYFLSMIYLTMSVCEGALSLSLLVLMVRVHSNDYIMTFNSLW</sequence>
<comment type="similarity">
    <text evidence="2">Belongs to the complex I subunit 4L family.</text>
</comment>
<evidence type="ECO:0000256" key="1">
    <source>
        <dbReference type="ARBA" id="ARBA00004141"/>
    </source>
</evidence>
<evidence type="ECO:0000256" key="5">
    <source>
        <dbReference type="ARBA" id="ARBA00022967"/>
    </source>
</evidence>
<comment type="catalytic activity">
    <reaction evidence="10">
        <text>a ubiquinone + NADH + 5 H(+)(in) = a ubiquinol + NAD(+) + 4 H(+)(out)</text>
        <dbReference type="Rhea" id="RHEA:29091"/>
        <dbReference type="Rhea" id="RHEA-COMP:9565"/>
        <dbReference type="Rhea" id="RHEA-COMP:9566"/>
        <dbReference type="ChEBI" id="CHEBI:15378"/>
        <dbReference type="ChEBI" id="CHEBI:16389"/>
        <dbReference type="ChEBI" id="CHEBI:17976"/>
        <dbReference type="ChEBI" id="CHEBI:57540"/>
        <dbReference type="ChEBI" id="CHEBI:57945"/>
        <dbReference type="EC" id="7.1.1.2"/>
    </reaction>
</comment>
<evidence type="ECO:0000256" key="2">
    <source>
        <dbReference type="ARBA" id="ARBA00010519"/>
    </source>
</evidence>
<keyword evidence="5" id="KW-1278">Translocase</keyword>
<dbReference type="EMBL" id="MF594624">
    <property type="protein sequence ID" value="ATP75099.1"/>
    <property type="molecule type" value="Genomic_DNA"/>
</dbReference>